<dbReference type="InterPro" id="IPR004839">
    <property type="entry name" value="Aminotransferase_I/II_large"/>
</dbReference>
<dbReference type="Pfam" id="PF00155">
    <property type="entry name" value="Aminotran_1_2"/>
    <property type="match status" value="1"/>
</dbReference>
<keyword evidence="2" id="KW-0663">Pyridoxal phosphate</keyword>
<protein>
    <recommendedName>
        <fullName evidence="3">Aminotransferase class I/classII large domain-containing protein</fullName>
    </recommendedName>
</protein>
<evidence type="ECO:0000313" key="4">
    <source>
        <dbReference type="EMBL" id="KAL0064451.1"/>
    </source>
</evidence>
<dbReference type="InterPro" id="IPR015422">
    <property type="entry name" value="PyrdxlP-dep_Trfase_small"/>
</dbReference>
<dbReference type="PANTHER" id="PTHR43795">
    <property type="entry name" value="BIFUNCTIONAL ASPARTATE AMINOTRANSFERASE AND GLUTAMATE/ASPARTATE-PREPHENATE AMINOTRANSFERASE-RELATED"/>
    <property type="match status" value="1"/>
</dbReference>
<dbReference type="Gene3D" id="3.90.1150.10">
    <property type="entry name" value="Aspartate Aminotransferase, domain 1"/>
    <property type="match status" value="1"/>
</dbReference>
<proteinExistence type="inferred from homology"/>
<dbReference type="InterPro" id="IPR004838">
    <property type="entry name" value="NHTrfase_class1_PyrdxlP-BS"/>
</dbReference>
<evidence type="ECO:0000256" key="1">
    <source>
        <dbReference type="ARBA" id="ARBA00007441"/>
    </source>
</evidence>
<dbReference type="PROSITE" id="PS00105">
    <property type="entry name" value="AA_TRANSFER_CLASS_1"/>
    <property type="match status" value="1"/>
</dbReference>
<organism evidence="4 5">
    <name type="scientific">Marasmius tenuissimus</name>
    <dbReference type="NCBI Taxonomy" id="585030"/>
    <lineage>
        <taxon>Eukaryota</taxon>
        <taxon>Fungi</taxon>
        <taxon>Dikarya</taxon>
        <taxon>Basidiomycota</taxon>
        <taxon>Agaricomycotina</taxon>
        <taxon>Agaricomycetes</taxon>
        <taxon>Agaricomycetidae</taxon>
        <taxon>Agaricales</taxon>
        <taxon>Marasmiineae</taxon>
        <taxon>Marasmiaceae</taxon>
        <taxon>Marasmius</taxon>
    </lineage>
</organism>
<dbReference type="Proteomes" id="UP001437256">
    <property type="component" value="Unassembled WGS sequence"/>
</dbReference>
<comment type="caution">
    <text evidence="4">The sequence shown here is derived from an EMBL/GenBank/DDBJ whole genome shotgun (WGS) entry which is preliminary data.</text>
</comment>
<keyword evidence="5" id="KW-1185">Reference proteome</keyword>
<sequence length="433" mass="48134">MPPFLSTRGVGASDPNSGENIIWQVISNLHHPDTNPDGFISLGVAENALMHEELARFLSSRYTISTTGFTYGDGPSGSKQVVDTLARFFNKFFNPVNEVKKEHIMVTNGVSSAVEHFSWALANLGDGILLGRPYYRTFISDIGLRTGVNVVPVSFGATDPFGIDAIEKYEEALKKSEKEGVKIRALVLCHPHNPLGRCYSREAIIGLMRFCQKHKIHLLSDEIYALSVWENKVDVLEKRPEGFVSALSIDTTGIIDASLVHVLWGMSKDFGANGIRLGVLVSQANTDFLSACKTCGLYSSPSSLAENAVSQILGDDKFVEQYVRQNQERLSEAHKHAAERLKGHGIEYNEGVNATFFLWINLGRAWREKHPEDADKLKDSKFLFKKLMAEKVFLVEGEAAGAEEPGWFRLVFSQPRESVEEGISRIIRVIESK</sequence>
<dbReference type="PRINTS" id="PR00753">
    <property type="entry name" value="ACCSYNTHASE"/>
</dbReference>
<dbReference type="InterPro" id="IPR015424">
    <property type="entry name" value="PyrdxlP-dep_Trfase"/>
</dbReference>
<accession>A0ABR2ZSA0</accession>
<dbReference type="InterPro" id="IPR050478">
    <property type="entry name" value="Ethylene_sulfur-biosynth"/>
</dbReference>
<name>A0ABR2ZSA0_9AGAR</name>
<dbReference type="CDD" id="cd00609">
    <property type="entry name" value="AAT_like"/>
    <property type="match status" value="1"/>
</dbReference>
<dbReference type="InterPro" id="IPR015421">
    <property type="entry name" value="PyrdxlP-dep_Trfase_major"/>
</dbReference>
<reference evidence="4 5" key="1">
    <citation type="submission" date="2024-05" db="EMBL/GenBank/DDBJ databases">
        <title>A draft genome resource for the thread blight pathogen Marasmius tenuissimus strain MS-2.</title>
        <authorList>
            <person name="Yulfo-Soto G.E."/>
            <person name="Baruah I.K."/>
            <person name="Amoako-Attah I."/>
            <person name="Bukari Y."/>
            <person name="Meinhardt L.W."/>
            <person name="Bailey B.A."/>
            <person name="Cohen S.P."/>
        </authorList>
    </citation>
    <scope>NUCLEOTIDE SEQUENCE [LARGE SCALE GENOMIC DNA]</scope>
    <source>
        <strain evidence="4 5">MS-2</strain>
    </source>
</reference>
<comment type="similarity">
    <text evidence="1">Belongs to the class-I pyridoxal-phosphate-dependent aminotransferase family.</text>
</comment>
<dbReference type="SUPFAM" id="SSF53383">
    <property type="entry name" value="PLP-dependent transferases"/>
    <property type="match status" value="1"/>
</dbReference>
<feature type="domain" description="Aminotransferase class I/classII large" evidence="3">
    <location>
        <begin position="75"/>
        <end position="426"/>
    </location>
</feature>
<dbReference type="PANTHER" id="PTHR43795:SF63">
    <property type="entry name" value="PUTATIVE (AFU_ORTHOLOGUE AFUA_4G00630)-RELATED"/>
    <property type="match status" value="1"/>
</dbReference>
<evidence type="ECO:0000256" key="2">
    <source>
        <dbReference type="ARBA" id="ARBA00022898"/>
    </source>
</evidence>
<dbReference type="Gene3D" id="3.40.640.10">
    <property type="entry name" value="Type I PLP-dependent aspartate aminotransferase-like (Major domain)"/>
    <property type="match status" value="1"/>
</dbReference>
<evidence type="ECO:0000259" key="3">
    <source>
        <dbReference type="Pfam" id="PF00155"/>
    </source>
</evidence>
<gene>
    <name evidence="4" type="ORF">AAF712_008615</name>
</gene>
<evidence type="ECO:0000313" key="5">
    <source>
        <dbReference type="Proteomes" id="UP001437256"/>
    </source>
</evidence>
<dbReference type="EMBL" id="JBBXMP010000062">
    <property type="protein sequence ID" value="KAL0064451.1"/>
    <property type="molecule type" value="Genomic_DNA"/>
</dbReference>